<reference evidence="1 2" key="2">
    <citation type="journal article" date="2017" name="Syst. Appl. Microbiol.">
        <title>Soybeans inoculated with root zone soils of Canadian native legumes harbour diverse and novel Bradyrhizobium spp. that possess agricultural potential.</title>
        <authorList>
            <person name="Bromfield E.S.P."/>
            <person name="Cloutier S."/>
            <person name="Tambong J.T."/>
            <person name="Tran Thi T.V."/>
        </authorList>
    </citation>
    <scope>NUCLEOTIDE SEQUENCE [LARGE SCALE GENOMIC DNA]</scope>
    <source>
        <strain evidence="1 2">OO99</strain>
    </source>
</reference>
<dbReference type="AlphaFoldDB" id="A0A2U8P075"/>
<name>A0A2U8P075_9BRAD</name>
<evidence type="ECO:0000313" key="1">
    <source>
        <dbReference type="EMBL" id="AWL91066.1"/>
    </source>
</evidence>
<evidence type="ECO:0000313" key="2">
    <source>
        <dbReference type="Proteomes" id="UP000215703"/>
    </source>
</evidence>
<gene>
    <name evidence="1" type="ORF">CIT37_01170</name>
</gene>
<sequence>MPFFACLRSLLLLLGIIGVIWPLEALPAFWAAVPAKEPIARILAGDRFKPGAVNGMGALLQAQARPTIARNDVARAEALIRLRIAEEATGRMSAEEADHEAAVADTKIRSSLEFNPADSFLWLMLYSMDTAHRGFDEKTLEYLSQSYATGPIEGWIALRRNTLALATFSNLTGTMQQRVVSEFTGMVDSEFTDAAALNLMGVGWMQRERLLASIAIVNVVPRESFARRLAKEGLKVRVPGVEIDERTWRQ</sequence>
<organism evidence="1 2">
    <name type="scientific">Bradyrhizobium ottawaense</name>
    <dbReference type="NCBI Taxonomy" id="931866"/>
    <lineage>
        <taxon>Bacteria</taxon>
        <taxon>Pseudomonadati</taxon>
        <taxon>Pseudomonadota</taxon>
        <taxon>Alphaproteobacteria</taxon>
        <taxon>Hyphomicrobiales</taxon>
        <taxon>Nitrobacteraceae</taxon>
        <taxon>Bradyrhizobium</taxon>
    </lineage>
</organism>
<dbReference type="Proteomes" id="UP000215703">
    <property type="component" value="Chromosome"/>
</dbReference>
<proteinExistence type="predicted"/>
<accession>A0A2U8P075</accession>
<dbReference type="EMBL" id="CP029425">
    <property type="protein sequence ID" value="AWL91066.1"/>
    <property type="molecule type" value="Genomic_DNA"/>
</dbReference>
<protein>
    <submittedName>
        <fullName evidence="1">Uncharacterized protein</fullName>
    </submittedName>
</protein>
<dbReference type="KEGG" id="bot:CIT37_01170"/>
<reference evidence="1 2" key="1">
    <citation type="journal article" date="2014" name="Int. J. Syst. Evol. Microbiol.">
        <title>Bradyrhizobium ottawaense sp. nov., a symbiotic nitrogen fixing bacterium from root nodules of soybeans in Canada.</title>
        <authorList>
            <person name="Yu X."/>
            <person name="Cloutier S."/>
            <person name="Tambong J.T."/>
            <person name="Bromfield E.S."/>
        </authorList>
    </citation>
    <scope>NUCLEOTIDE SEQUENCE [LARGE SCALE GENOMIC DNA]</scope>
    <source>
        <strain evidence="1 2">OO99</strain>
    </source>
</reference>